<dbReference type="EMBL" id="CP157942">
    <property type="protein sequence ID" value="XBS66993.1"/>
    <property type="molecule type" value="Genomic_DNA"/>
</dbReference>
<proteinExistence type="predicted"/>
<dbReference type="SUPFAM" id="SSF56925">
    <property type="entry name" value="OMPA-like"/>
    <property type="match status" value="1"/>
</dbReference>
<evidence type="ECO:0000256" key="1">
    <source>
        <dbReference type="SAM" id="SignalP"/>
    </source>
</evidence>
<name>A0AAU7Q1U8_9RICK</name>
<protein>
    <recommendedName>
        <fullName evidence="3">Outer membrane protein beta-barrel domain-containing protein</fullName>
    </recommendedName>
</protein>
<dbReference type="AlphaFoldDB" id="A0AAU7Q1U8"/>
<gene>
    <name evidence="2" type="ORF">ABLO99_07505</name>
</gene>
<reference evidence="2" key="1">
    <citation type="submission" date="2024-06" db="EMBL/GenBank/DDBJ databases">
        <authorList>
            <person name="Dussert Y."/>
            <person name="Peccoud J."/>
            <person name="Pigeault R."/>
        </authorList>
    </citation>
    <scope>NUCLEOTIDE SEQUENCE</scope>
    <source>
        <strain evidence="2">WArc</strain>
    </source>
</reference>
<dbReference type="InterPro" id="IPR011250">
    <property type="entry name" value="OMP/PagP_B-barrel"/>
</dbReference>
<dbReference type="Gene3D" id="2.40.160.20">
    <property type="match status" value="1"/>
</dbReference>
<dbReference type="RefSeq" id="WP_349967495.1">
    <property type="nucleotide sequence ID" value="NZ_CP157942.1"/>
</dbReference>
<accession>A0AAU7Q1U8</accession>
<feature type="signal peptide" evidence="1">
    <location>
        <begin position="1"/>
        <end position="20"/>
    </location>
</feature>
<evidence type="ECO:0000313" key="2">
    <source>
        <dbReference type="EMBL" id="XBS66993.1"/>
    </source>
</evidence>
<organism evidence="2">
    <name type="scientific">Wolbachia endosymbiont of Armadillidium arcangelii</name>
    <dbReference type="NCBI Taxonomy" id="3158571"/>
    <lineage>
        <taxon>Bacteria</taxon>
        <taxon>Pseudomonadati</taxon>
        <taxon>Pseudomonadota</taxon>
        <taxon>Alphaproteobacteria</taxon>
        <taxon>Rickettsiales</taxon>
        <taxon>Anaplasmataceae</taxon>
        <taxon>Wolbachieae</taxon>
        <taxon>Wolbachia</taxon>
    </lineage>
</organism>
<evidence type="ECO:0008006" key="3">
    <source>
        <dbReference type="Google" id="ProtNLM"/>
    </source>
</evidence>
<sequence>MKIKRLCVLAVLLTSSLAGADDNAAANLESQYYAGLNFGAGWGDGFKMKPGVVLGYHYDQNSEFELEVLSNVKSLKSIGASLLVNYRFYPGLNIDPVKLYVSGGLGGYVQIIEAKSGSNAAQALQNVVGKDTSLGGAVEKADALASRLVEKVGVVKNVAERVDEAVGEIIGTAPEPSLVDKILGAISYKLKVGVDYEVTPQIIGTVGMTMGGQLSSFKPPLQIPDAMLEVGIRYNF</sequence>
<feature type="chain" id="PRO_5044008969" description="Outer membrane protein beta-barrel domain-containing protein" evidence="1">
    <location>
        <begin position="21"/>
        <end position="236"/>
    </location>
</feature>
<keyword evidence="1" id="KW-0732">Signal</keyword>